<proteinExistence type="evidence at transcript level"/>
<keyword evidence="1" id="KW-0812">Transmembrane</keyword>
<dbReference type="AlphaFoldDB" id="A0A023G2H2"/>
<dbReference type="EMBL" id="GBBL01000215">
    <property type="protein sequence ID" value="JAC27105.1"/>
    <property type="molecule type" value="mRNA"/>
</dbReference>
<protein>
    <submittedName>
        <fullName evidence="2">Putative secreted protein</fullName>
    </submittedName>
</protein>
<organism evidence="2">
    <name type="scientific">Amblyomma parvum</name>
    <name type="common">South American tick</name>
    <dbReference type="NCBI Taxonomy" id="251391"/>
    <lineage>
        <taxon>Eukaryota</taxon>
        <taxon>Metazoa</taxon>
        <taxon>Ecdysozoa</taxon>
        <taxon>Arthropoda</taxon>
        <taxon>Chelicerata</taxon>
        <taxon>Arachnida</taxon>
        <taxon>Acari</taxon>
        <taxon>Parasitiformes</taxon>
        <taxon>Ixodida</taxon>
        <taxon>Ixodoidea</taxon>
        <taxon>Ixodidae</taxon>
        <taxon>Amblyomminae</taxon>
        <taxon>Amblyomma</taxon>
    </lineage>
</organism>
<accession>A0A023G2H2</accession>
<name>A0A023G2H2_AMBPA</name>
<sequence length="90" mass="10245">MQRRALYFSCVYSVLPNCLSVILLCMALLPDYGEACSLRHRRGEDIPRLRPERSMALDMGEDANVPTEVPVTRKPRKRLISGQFKHAATK</sequence>
<keyword evidence="1" id="KW-1133">Transmembrane helix</keyword>
<keyword evidence="1" id="KW-0472">Membrane</keyword>
<evidence type="ECO:0000313" key="2">
    <source>
        <dbReference type="EMBL" id="JAC27105.1"/>
    </source>
</evidence>
<evidence type="ECO:0000256" key="1">
    <source>
        <dbReference type="SAM" id="Phobius"/>
    </source>
</evidence>
<feature type="transmembrane region" description="Helical" evidence="1">
    <location>
        <begin position="6"/>
        <end position="29"/>
    </location>
</feature>
<reference evidence="2" key="1">
    <citation type="submission" date="2014-03" db="EMBL/GenBank/DDBJ databases">
        <title>The sialotranscriptome of Amblyomma triste, Amblyomma parvum and Amblyomma cajennense ticks, uncovered by 454-based RNA-seq.</title>
        <authorList>
            <person name="Garcia G.R."/>
            <person name="Gardinassi L.G."/>
            <person name="Ribeiro J.M."/>
            <person name="Anatrielo E."/>
            <person name="Ferreira B.R."/>
            <person name="Moreira H.N."/>
            <person name="Mafra C."/>
            <person name="Olegario M.M."/>
            <person name="Szabo P.J."/>
            <person name="Miranda-Santos I.K."/>
            <person name="Maruyama S.R."/>
        </authorList>
    </citation>
    <scope>NUCLEOTIDE SEQUENCE</scope>
    <source>
        <strain evidence="2">Araguapaz</strain>
        <tissue evidence="2">Salivary glands</tissue>
    </source>
</reference>